<evidence type="ECO:0000313" key="4">
    <source>
        <dbReference type="Proteomes" id="UP000192934"/>
    </source>
</evidence>
<organism evidence="3 4">
    <name type="scientific">Allosphingosinicella indica</name>
    <dbReference type="NCBI Taxonomy" id="941907"/>
    <lineage>
        <taxon>Bacteria</taxon>
        <taxon>Pseudomonadati</taxon>
        <taxon>Pseudomonadota</taxon>
        <taxon>Alphaproteobacteria</taxon>
        <taxon>Sphingomonadales</taxon>
        <taxon>Sphingomonadaceae</taxon>
        <taxon>Allosphingosinicella</taxon>
    </lineage>
</organism>
<protein>
    <submittedName>
        <fullName evidence="3">Mannose-6-phosphate isomerase, type 1</fullName>
    </submittedName>
</protein>
<dbReference type="InterPro" id="IPR014710">
    <property type="entry name" value="RmlC-like_jellyroll"/>
</dbReference>
<dbReference type="Proteomes" id="UP000192934">
    <property type="component" value="Chromosome I"/>
</dbReference>
<keyword evidence="4" id="KW-1185">Reference proteome</keyword>
<name>A0A1X7G1N5_9SPHN</name>
<dbReference type="SUPFAM" id="SSF51182">
    <property type="entry name" value="RmlC-like cupins"/>
    <property type="match status" value="1"/>
</dbReference>
<dbReference type="AlphaFoldDB" id="A0A1X7G1N5"/>
<dbReference type="GO" id="GO:0046872">
    <property type="term" value="F:metal ion binding"/>
    <property type="evidence" value="ECO:0007669"/>
    <property type="project" value="UniProtKB-KW"/>
</dbReference>
<sequence>MSATARQLQPRATERVWGCSTLPAPFAALAASDRPTGEIWFDPPPGALLVKHLFAAEKLSVQVHPGDAYAQALGHAGGKDEAWIITNAEPGAAIGLGLRRPLDAEALRNAALDGSIEQEIDWQPVQRGDVICVPAGTIHAIGPGVSLIEMQQPNDITYRLYDYGRGRDLHLEDALAVARREPFRNACPPRPSGPGRTVFSGLAFTLERLEGAQTLHVGGHSRPPLTLAVVAGAGRLDGVAIGAGEVWSIDAPAHLRLDSGADAILAYYPA</sequence>
<dbReference type="CDD" id="cd07010">
    <property type="entry name" value="cupin_PMI_type_I_N_bac"/>
    <property type="match status" value="1"/>
</dbReference>
<proteinExistence type="predicted"/>
<dbReference type="InterPro" id="IPR011051">
    <property type="entry name" value="RmlC_Cupin_sf"/>
</dbReference>
<gene>
    <name evidence="3" type="ORF">SAMN06295910_0987</name>
</gene>
<evidence type="ECO:0000313" key="3">
    <source>
        <dbReference type="EMBL" id="SMF62348.1"/>
    </source>
</evidence>
<keyword evidence="2" id="KW-0862">Zinc</keyword>
<dbReference type="EMBL" id="LT840185">
    <property type="protein sequence ID" value="SMF62348.1"/>
    <property type="molecule type" value="Genomic_DNA"/>
</dbReference>
<dbReference type="PANTHER" id="PTHR42742">
    <property type="entry name" value="TRANSCRIPTIONAL REPRESSOR MPRA"/>
    <property type="match status" value="1"/>
</dbReference>
<dbReference type="GO" id="GO:0016853">
    <property type="term" value="F:isomerase activity"/>
    <property type="evidence" value="ECO:0007669"/>
    <property type="project" value="UniProtKB-KW"/>
</dbReference>
<reference evidence="4" key="1">
    <citation type="submission" date="2017-04" db="EMBL/GenBank/DDBJ databases">
        <authorList>
            <person name="Varghese N."/>
            <person name="Submissions S."/>
        </authorList>
    </citation>
    <scope>NUCLEOTIDE SEQUENCE [LARGE SCALE GENOMIC DNA]</scope>
    <source>
        <strain evidence="4">Dd16</strain>
    </source>
</reference>
<dbReference type="InterPro" id="IPR051804">
    <property type="entry name" value="Carb_Metab_Reg_Kinase/Isom"/>
</dbReference>
<accession>A0A1X7G1N5</accession>
<evidence type="ECO:0000256" key="1">
    <source>
        <dbReference type="ARBA" id="ARBA00022723"/>
    </source>
</evidence>
<dbReference type="Gene3D" id="2.60.120.10">
    <property type="entry name" value="Jelly Rolls"/>
    <property type="match status" value="1"/>
</dbReference>
<keyword evidence="1" id="KW-0479">Metal-binding</keyword>
<dbReference type="STRING" id="941907.SAMN06295910_0987"/>
<evidence type="ECO:0000256" key="2">
    <source>
        <dbReference type="ARBA" id="ARBA00022833"/>
    </source>
</evidence>
<dbReference type="PANTHER" id="PTHR42742:SF3">
    <property type="entry name" value="FRUCTOKINASE"/>
    <property type="match status" value="1"/>
</dbReference>
<keyword evidence="3" id="KW-0413">Isomerase</keyword>